<feature type="coiled-coil region" evidence="1">
    <location>
        <begin position="642"/>
        <end position="669"/>
    </location>
</feature>
<feature type="region of interest" description="Disordered" evidence="2">
    <location>
        <begin position="502"/>
        <end position="566"/>
    </location>
</feature>
<keyword evidence="3" id="KW-0732">Signal</keyword>
<dbReference type="SMART" id="SM00355">
    <property type="entry name" value="ZnF_C2H2"/>
    <property type="match status" value="3"/>
</dbReference>
<protein>
    <recommendedName>
        <fullName evidence="4">C2H2-type domain-containing protein</fullName>
    </recommendedName>
</protein>
<dbReference type="AlphaFoldDB" id="A0AA40K519"/>
<dbReference type="Proteomes" id="UP001172155">
    <property type="component" value="Unassembled WGS sequence"/>
</dbReference>
<feature type="region of interest" description="Disordered" evidence="2">
    <location>
        <begin position="436"/>
        <end position="470"/>
    </location>
</feature>
<feature type="domain" description="C2H2-type" evidence="4">
    <location>
        <begin position="352"/>
        <end position="376"/>
    </location>
</feature>
<feature type="domain" description="C2H2-type" evidence="4">
    <location>
        <begin position="320"/>
        <end position="348"/>
    </location>
</feature>
<feature type="signal peptide" evidence="3">
    <location>
        <begin position="1"/>
        <end position="22"/>
    </location>
</feature>
<dbReference type="InterPro" id="IPR013087">
    <property type="entry name" value="Znf_C2H2_type"/>
</dbReference>
<dbReference type="EMBL" id="JAUKUD010000004">
    <property type="protein sequence ID" value="KAK0745832.1"/>
    <property type="molecule type" value="Genomic_DNA"/>
</dbReference>
<evidence type="ECO:0000256" key="2">
    <source>
        <dbReference type="SAM" id="MobiDB-lite"/>
    </source>
</evidence>
<accession>A0AA40K519</accession>
<feature type="chain" id="PRO_5041424299" description="C2H2-type domain-containing protein" evidence="3">
    <location>
        <begin position="23"/>
        <end position="768"/>
    </location>
</feature>
<feature type="domain" description="C2H2-type" evidence="4">
    <location>
        <begin position="402"/>
        <end position="424"/>
    </location>
</feature>
<dbReference type="Pfam" id="PF26082">
    <property type="entry name" value="zf-C2H2_AcuF"/>
    <property type="match status" value="1"/>
</dbReference>
<feature type="region of interest" description="Disordered" evidence="2">
    <location>
        <begin position="586"/>
        <end position="634"/>
    </location>
</feature>
<keyword evidence="6" id="KW-1185">Reference proteome</keyword>
<dbReference type="PANTHER" id="PTHR35391:SF7">
    <property type="entry name" value="C2H2-TYPE DOMAIN-CONTAINING PROTEIN"/>
    <property type="match status" value="1"/>
</dbReference>
<dbReference type="InterPro" id="IPR058925">
    <property type="entry name" value="zf-C2H2_AcuF"/>
</dbReference>
<name>A0AA40K519_9PEZI</name>
<gene>
    <name evidence="5" type="ORF">B0T18DRAFT_410254</name>
</gene>
<evidence type="ECO:0000256" key="3">
    <source>
        <dbReference type="SAM" id="SignalP"/>
    </source>
</evidence>
<reference evidence="5" key="1">
    <citation type="submission" date="2023-06" db="EMBL/GenBank/DDBJ databases">
        <title>Genome-scale phylogeny and comparative genomics of the fungal order Sordariales.</title>
        <authorList>
            <consortium name="Lawrence Berkeley National Laboratory"/>
            <person name="Hensen N."/>
            <person name="Bonometti L."/>
            <person name="Westerberg I."/>
            <person name="Brannstrom I.O."/>
            <person name="Guillou S."/>
            <person name="Cros-Aarteil S."/>
            <person name="Calhoun S."/>
            <person name="Haridas S."/>
            <person name="Kuo A."/>
            <person name="Mondo S."/>
            <person name="Pangilinan J."/>
            <person name="Riley R."/>
            <person name="LaButti K."/>
            <person name="Andreopoulos B."/>
            <person name="Lipzen A."/>
            <person name="Chen C."/>
            <person name="Yanf M."/>
            <person name="Daum C."/>
            <person name="Ng V."/>
            <person name="Clum A."/>
            <person name="Steindorff A."/>
            <person name="Ohm R."/>
            <person name="Martin F."/>
            <person name="Silar P."/>
            <person name="Natvig D."/>
            <person name="Lalanne C."/>
            <person name="Gautier V."/>
            <person name="Ament-velasquez S.L."/>
            <person name="Kruys A."/>
            <person name="Hutchinson M.I."/>
            <person name="Powell A.J."/>
            <person name="Barry K."/>
            <person name="Miller A.N."/>
            <person name="Grigoriev I.V."/>
            <person name="Debuchy R."/>
            <person name="Gladieux P."/>
            <person name="Thoren M.H."/>
            <person name="Johannesson H."/>
        </authorList>
    </citation>
    <scope>NUCLEOTIDE SEQUENCE</scope>
    <source>
        <strain evidence="5">SMH3187-1</strain>
    </source>
</reference>
<sequence>MAATIAAAVSRCLLSFEILLSALVSDDDERATVASHLARFKLWVGTLGAHRESGSRSLEYRLRDASSIKNHIVSLLQDLCNSVNEGVSEAERTDLGLSSDKSDGVHQDPTTAELEEYFRDDDDTHGASELSDVLDEIGHTIDCLLRLSITIRNPAPHDHFRSRTGAGLVDFYEPWDVKHAREKFPKAEQGIAERLGKATSRRRQYFKYREEHAKKLAEGLDEVSPEEPDRDRATTIASSIPRHLKGIETTDHLAEFDDTESNVSKTSYAPSNADASLLRVPPLPKEYVDGPFKCPFCCMIVSIRTRGDWKKHVFRDLRPYVCLVTSCATPEQLYLRRGDWIDHMKQDHWKAWRCPFACSHLLHSKLDFLTHIKQSHPEGAFARTLDTLESLSSQPDLAKAKGTCPLCPFSIASHTQYASHVAKHVEQLALFALPTSQGADHSDEDDSEASSAAFVPYPPSSDSSDGDDKHVAGEELVAGGDGVHASARDEMSASLIDDAPTLRSAASRDSQAPPPPPMAPVVINNYIHTDNSDGDSEYSSSRHDGHRRAHGRTSSNGSSNDTRERYELERVERARAELEVLRLQNARKDDESRTASNDKRERYLRQDEEERRYKDEADEKDEEGRKQREKDTEEAVAKWKAKEAARIENERLEKEYANKALRKRLLEDLPQSGLSDKQIEAIVEKVMIKKEKEEQEVVANRPVSPLPTYTRMSLQHLAFETLSFYKIEWEYDQVPGYVLIKRWVPEWEQDMLWEHTTKIRREQEVEYA</sequence>
<evidence type="ECO:0000259" key="4">
    <source>
        <dbReference type="SMART" id="SM00355"/>
    </source>
</evidence>
<keyword evidence="1" id="KW-0175">Coiled coil</keyword>
<evidence type="ECO:0000313" key="5">
    <source>
        <dbReference type="EMBL" id="KAK0745832.1"/>
    </source>
</evidence>
<dbReference type="PANTHER" id="PTHR35391">
    <property type="entry name" value="C2H2-TYPE DOMAIN-CONTAINING PROTEIN-RELATED"/>
    <property type="match status" value="1"/>
</dbReference>
<evidence type="ECO:0000256" key="1">
    <source>
        <dbReference type="SAM" id="Coils"/>
    </source>
</evidence>
<comment type="caution">
    <text evidence="5">The sequence shown here is derived from an EMBL/GenBank/DDBJ whole genome shotgun (WGS) entry which is preliminary data.</text>
</comment>
<organism evidence="5 6">
    <name type="scientific">Schizothecium vesticola</name>
    <dbReference type="NCBI Taxonomy" id="314040"/>
    <lineage>
        <taxon>Eukaryota</taxon>
        <taxon>Fungi</taxon>
        <taxon>Dikarya</taxon>
        <taxon>Ascomycota</taxon>
        <taxon>Pezizomycotina</taxon>
        <taxon>Sordariomycetes</taxon>
        <taxon>Sordariomycetidae</taxon>
        <taxon>Sordariales</taxon>
        <taxon>Schizotheciaceae</taxon>
        <taxon>Schizothecium</taxon>
    </lineage>
</organism>
<proteinExistence type="predicted"/>
<evidence type="ECO:0000313" key="6">
    <source>
        <dbReference type="Proteomes" id="UP001172155"/>
    </source>
</evidence>